<dbReference type="InterPro" id="IPR029058">
    <property type="entry name" value="AB_hydrolase_fold"/>
</dbReference>
<dbReference type="GO" id="GO:0006508">
    <property type="term" value="P:proteolysis"/>
    <property type="evidence" value="ECO:0007669"/>
    <property type="project" value="InterPro"/>
</dbReference>
<name>K5WMK8_PHACS</name>
<dbReference type="RefSeq" id="XP_007390128.1">
    <property type="nucleotide sequence ID" value="XM_007390066.1"/>
</dbReference>
<dbReference type="InterPro" id="IPR050266">
    <property type="entry name" value="AB_hydrolase_sf"/>
</dbReference>
<dbReference type="EMBL" id="JH930468">
    <property type="protein sequence ID" value="EKM60680.1"/>
    <property type="molecule type" value="Genomic_DNA"/>
</dbReference>
<dbReference type="PIRSF" id="PIRSF005539">
    <property type="entry name" value="Pept_S33_TRI_F1"/>
    <property type="match status" value="1"/>
</dbReference>
<gene>
    <name evidence="4" type="ORF">PHACADRAFT_246749</name>
</gene>
<reference evidence="4 5" key="1">
    <citation type="journal article" date="2012" name="BMC Genomics">
        <title>Comparative genomics of the white-rot fungi, Phanerochaete carnosa and P. chrysosporium, to elucidate the genetic basis of the distinct wood types they colonize.</title>
        <authorList>
            <person name="Suzuki H."/>
            <person name="MacDonald J."/>
            <person name="Syed K."/>
            <person name="Salamov A."/>
            <person name="Hori C."/>
            <person name="Aerts A."/>
            <person name="Henrissat B."/>
            <person name="Wiebenga A."/>
            <person name="vanKuyk P.A."/>
            <person name="Barry K."/>
            <person name="Lindquist E."/>
            <person name="LaButti K."/>
            <person name="Lapidus A."/>
            <person name="Lucas S."/>
            <person name="Coutinho P."/>
            <person name="Gong Y."/>
            <person name="Samejima M."/>
            <person name="Mahadevan R."/>
            <person name="Abou-Zaid M."/>
            <person name="de Vries R.P."/>
            <person name="Igarashi K."/>
            <person name="Yadav J.S."/>
            <person name="Grigoriev I.V."/>
            <person name="Master E.R."/>
        </authorList>
    </citation>
    <scope>NUCLEOTIDE SEQUENCE [LARGE SCALE GENOMIC DNA]</scope>
    <source>
        <strain evidence="4 5">HHB-10118-sp</strain>
    </source>
</reference>
<evidence type="ECO:0000259" key="3">
    <source>
        <dbReference type="Pfam" id="PF00561"/>
    </source>
</evidence>
<feature type="domain" description="AB hydrolase-1" evidence="3">
    <location>
        <begin position="37"/>
        <end position="290"/>
    </location>
</feature>
<protein>
    <recommendedName>
        <fullName evidence="3">AB hydrolase-1 domain-containing protein</fullName>
    </recommendedName>
</protein>
<dbReference type="OrthoDB" id="190201at2759"/>
<dbReference type="HOGENOM" id="CLU_020336_15_1_1"/>
<dbReference type="KEGG" id="pco:PHACADRAFT_246749"/>
<accession>K5WMK8</accession>
<comment type="similarity">
    <text evidence="1">Belongs to the peptidase S33 family.</text>
</comment>
<keyword evidence="5" id="KW-1185">Reference proteome</keyword>
<evidence type="ECO:0000256" key="1">
    <source>
        <dbReference type="ARBA" id="ARBA00010088"/>
    </source>
</evidence>
<dbReference type="PANTHER" id="PTHR43798:SF33">
    <property type="entry name" value="HYDROLASE, PUTATIVE (AFU_ORTHOLOGUE AFUA_2G14860)-RELATED"/>
    <property type="match status" value="1"/>
</dbReference>
<dbReference type="Gene3D" id="3.40.50.1820">
    <property type="entry name" value="alpha/beta hydrolase"/>
    <property type="match status" value="1"/>
</dbReference>
<dbReference type="NCBIfam" id="TIGR01250">
    <property type="entry name" value="pro_imino_pep_2"/>
    <property type="match status" value="1"/>
</dbReference>
<dbReference type="PRINTS" id="PR00793">
    <property type="entry name" value="PROAMNOPTASE"/>
</dbReference>
<sequence length="308" mass="35163">MAPFTEIQIPFAVPDVDKPCFTYCKIFGNLKTTQKRPLVVVHGGPGMNHDYLLPVADLADDGVVVIFYDQFGGGRSTHLPEKNGDTSFWVEELFLTEFDNVVRHLGIQDDYNVLGQSWGGMLMGRWASRQPKGLHRLVIANSPASMELWVEAANYLLAQLPQDVQDTLNKHEDAGTTDSQEYKDAMQIFYDRHVCRIKPMPEEVAIGFRMLDEDSTVYSTMNGPSEFHITGPLQHWSMLNDAHKIAVPTLLINGLHDEARDSVVAPWFQRIPKARWFTFPNSSHMPQFEERERYVQVVQEFLYGPYSR</sequence>
<dbReference type="SUPFAM" id="SSF53474">
    <property type="entry name" value="alpha/beta-Hydrolases"/>
    <property type="match status" value="1"/>
</dbReference>
<dbReference type="InterPro" id="IPR000073">
    <property type="entry name" value="AB_hydrolase_1"/>
</dbReference>
<dbReference type="GO" id="GO:0016020">
    <property type="term" value="C:membrane"/>
    <property type="evidence" value="ECO:0007669"/>
    <property type="project" value="TreeGrafter"/>
</dbReference>
<dbReference type="Proteomes" id="UP000008370">
    <property type="component" value="Unassembled WGS sequence"/>
</dbReference>
<dbReference type="InterPro" id="IPR005945">
    <property type="entry name" value="Pro_imino_pep"/>
</dbReference>
<dbReference type="AlphaFoldDB" id="K5WMK8"/>
<organism evidence="4 5">
    <name type="scientific">Phanerochaete carnosa (strain HHB-10118-sp)</name>
    <name type="common">White-rot fungus</name>
    <name type="synonym">Peniophora carnosa</name>
    <dbReference type="NCBI Taxonomy" id="650164"/>
    <lineage>
        <taxon>Eukaryota</taxon>
        <taxon>Fungi</taxon>
        <taxon>Dikarya</taxon>
        <taxon>Basidiomycota</taxon>
        <taxon>Agaricomycotina</taxon>
        <taxon>Agaricomycetes</taxon>
        <taxon>Polyporales</taxon>
        <taxon>Phanerochaetaceae</taxon>
        <taxon>Phanerochaete</taxon>
    </lineage>
</organism>
<keyword evidence="2" id="KW-0378">Hydrolase</keyword>
<dbReference type="PANTHER" id="PTHR43798">
    <property type="entry name" value="MONOACYLGLYCEROL LIPASE"/>
    <property type="match status" value="1"/>
</dbReference>
<proteinExistence type="inferred from homology"/>
<evidence type="ECO:0000256" key="2">
    <source>
        <dbReference type="ARBA" id="ARBA00022801"/>
    </source>
</evidence>
<dbReference type="GeneID" id="18913896"/>
<evidence type="ECO:0000313" key="4">
    <source>
        <dbReference type="EMBL" id="EKM60680.1"/>
    </source>
</evidence>
<evidence type="ECO:0000313" key="5">
    <source>
        <dbReference type="Proteomes" id="UP000008370"/>
    </source>
</evidence>
<dbReference type="Pfam" id="PF00561">
    <property type="entry name" value="Abhydrolase_1"/>
    <property type="match status" value="1"/>
</dbReference>
<dbReference type="InterPro" id="IPR002410">
    <property type="entry name" value="Peptidase_S33"/>
</dbReference>
<dbReference type="GO" id="GO:0008233">
    <property type="term" value="F:peptidase activity"/>
    <property type="evidence" value="ECO:0007669"/>
    <property type="project" value="InterPro"/>
</dbReference>
<dbReference type="InParanoid" id="K5WMK8"/>